<accession>A0A9X3J0H6</accession>
<protein>
    <submittedName>
        <fullName evidence="1">Uncharacterized protein</fullName>
    </submittedName>
</protein>
<dbReference type="RefSeq" id="WP_267771700.1">
    <property type="nucleotide sequence ID" value="NZ_JAPNKE010000002.1"/>
</dbReference>
<gene>
    <name evidence="1" type="ORF">OV079_26480</name>
</gene>
<organism evidence="1 2">
    <name type="scientific">Nannocystis pusilla</name>
    <dbReference type="NCBI Taxonomy" id="889268"/>
    <lineage>
        <taxon>Bacteria</taxon>
        <taxon>Pseudomonadati</taxon>
        <taxon>Myxococcota</taxon>
        <taxon>Polyangia</taxon>
        <taxon>Nannocystales</taxon>
        <taxon>Nannocystaceae</taxon>
        <taxon>Nannocystis</taxon>
    </lineage>
</organism>
<sequence>MGSHFPARLLAFAESVGLVNDELLARAGLDAAALADPEGACRCSGCTR</sequence>
<comment type="caution">
    <text evidence="1">The sequence shown here is derived from an EMBL/GenBank/DDBJ whole genome shotgun (WGS) entry which is preliminary data.</text>
</comment>
<proteinExistence type="predicted"/>
<evidence type="ECO:0000313" key="1">
    <source>
        <dbReference type="EMBL" id="MCY1009043.1"/>
    </source>
</evidence>
<dbReference type="EMBL" id="JAPNKE010000002">
    <property type="protein sequence ID" value="MCY1009043.1"/>
    <property type="molecule type" value="Genomic_DNA"/>
</dbReference>
<evidence type="ECO:0000313" key="2">
    <source>
        <dbReference type="Proteomes" id="UP001150924"/>
    </source>
</evidence>
<keyword evidence="2" id="KW-1185">Reference proteome</keyword>
<reference evidence="1" key="1">
    <citation type="submission" date="2022-11" db="EMBL/GenBank/DDBJ databases">
        <title>Minimal conservation of predation-associated metabolite biosynthetic gene clusters underscores biosynthetic potential of Myxococcota including descriptions for ten novel species: Archangium lansinium sp. nov., Myxococcus landrumus sp. nov., Nannocystis bai.</title>
        <authorList>
            <person name="Ahearne A."/>
            <person name="Stevens C."/>
            <person name="Phillips K."/>
        </authorList>
    </citation>
    <scope>NUCLEOTIDE SEQUENCE</scope>
    <source>
        <strain evidence="1">Na p29</strain>
    </source>
</reference>
<dbReference type="Proteomes" id="UP001150924">
    <property type="component" value="Unassembled WGS sequence"/>
</dbReference>
<dbReference type="AlphaFoldDB" id="A0A9X3J0H6"/>
<name>A0A9X3J0H6_9BACT</name>